<dbReference type="EMBL" id="JAANXD010000051">
    <property type="protein sequence ID" value="MBS1258179.1"/>
    <property type="molecule type" value="Genomic_DNA"/>
</dbReference>
<sequence length="58" mass="5418">MFTGTVTHVKENPVQAVFDAATLTGLGFGIAEATDGKSTNNADSSGGAGGGGFGGGGG</sequence>
<dbReference type="Proteomes" id="UP000722750">
    <property type="component" value="Unassembled WGS sequence"/>
</dbReference>
<comment type="caution">
    <text evidence="2">The sequence shown here is derived from an EMBL/GenBank/DDBJ whole genome shotgun (WGS) entry which is preliminary data.</text>
</comment>
<reference evidence="2" key="1">
    <citation type="journal article" date="2021" name="ISME J.">
        <title>Fine-scale metabolic discontinuity in a stratified prokaryote microbiome of a Red Sea deep halocline.</title>
        <authorList>
            <person name="Michoud G."/>
            <person name="Ngugi D.K."/>
            <person name="Barozzi A."/>
            <person name="Merlino G."/>
            <person name="Calleja M.L."/>
            <person name="Delgado-Huertas A."/>
            <person name="Moran X.A.G."/>
            <person name="Daffonchio D."/>
        </authorList>
    </citation>
    <scope>NUCLEOTIDE SEQUENCE</scope>
    <source>
        <strain evidence="2">SuakinDeep_MAG55_1</strain>
    </source>
</reference>
<dbReference type="AlphaFoldDB" id="A0A942A3Y9"/>
<feature type="compositionally biased region" description="Gly residues" evidence="1">
    <location>
        <begin position="46"/>
        <end position="58"/>
    </location>
</feature>
<name>A0A942A3Y9_9BACT</name>
<evidence type="ECO:0000313" key="3">
    <source>
        <dbReference type="Proteomes" id="UP000722750"/>
    </source>
</evidence>
<evidence type="ECO:0000313" key="2">
    <source>
        <dbReference type="EMBL" id="MBS1258179.1"/>
    </source>
</evidence>
<protein>
    <submittedName>
        <fullName evidence="2">Uncharacterized protein</fullName>
    </submittedName>
</protein>
<evidence type="ECO:0000256" key="1">
    <source>
        <dbReference type="SAM" id="MobiDB-lite"/>
    </source>
</evidence>
<proteinExistence type="predicted"/>
<gene>
    <name evidence="2" type="ORF">MAG551_01232</name>
</gene>
<accession>A0A942A3Y9</accession>
<feature type="region of interest" description="Disordered" evidence="1">
    <location>
        <begin position="34"/>
        <end position="58"/>
    </location>
</feature>
<organism evidence="2 3">
    <name type="scientific">Candidatus Scalindua arabica</name>
    <dbReference type="NCBI Taxonomy" id="1127984"/>
    <lineage>
        <taxon>Bacteria</taxon>
        <taxon>Pseudomonadati</taxon>
        <taxon>Planctomycetota</taxon>
        <taxon>Candidatus Brocadiia</taxon>
        <taxon>Candidatus Brocadiales</taxon>
        <taxon>Candidatus Scalinduaceae</taxon>
        <taxon>Candidatus Scalindua</taxon>
    </lineage>
</organism>